<evidence type="ECO:0000256" key="6">
    <source>
        <dbReference type="ARBA" id="ARBA00023295"/>
    </source>
</evidence>
<dbReference type="GO" id="GO:0006004">
    <property type="term" value="P:fucose metabolic process"/>
    <property type="evidence" value="ECO:0007669"/>
    <property type="project" value="InterPro"/>
</dbReference>
<evidence type="ECO:0000259" key="8">
    <source>
        <dbReference type="Pfam" id="PF01120"/>
    </source>
</evidence>
<keyword evidence="5" id="KW-0378">Hydrolase</keyword>
<organism evidence="9 10">
    <name type="scientific">Hyphomonas hirschiana VP5</name>
    <dbReference type="NCBI Taxonomy" id="1280951"/>
    <lineage>
        <taxon>Bacteria</taxon>
        <taxon>Pseudomonadati</taxon>
        <taxon>Pseudomonadota</taxon>
        <taxon>Alphaproteobacteria</taxon>
        <taxon>Hyphomonadales</taxon>
        <taxon>Hyphomonadaceae</taxon>
        <taxon>Hyphomonas</taxon>
    </lineage>
</organism>
<sequence>MIGPNGRPCPEWFAKPQLGIFIHWGMFTIPAWAPRGRAIHELHGDDYYMSAVMTPYSEWYDNAVRVEGSETRKRHKELYGDKPYAEFRPEFDALSQKFDANEWADFFVECGATHCVFVTKHHDGYCLWPTEIENPHRPGWHSERDFVGELADAVRARGLRFGLYYSGGLDWTFRDTPIANMGDMFAAVPTEEDYRQYALAQAKELIDRYKPSIFWNDICWPNAADVPVLLDYYYKAVPDGVTNDRWFASEDFFNALRDPATLKGFNDTMKERSAGGQQEETPAPFADYRCVEFGLGVVPKEHKWEACRGLGLGFGYNSAEIPEDYMSSEEVIDLYKHVTSKRGNLLINIGPLADGSIPDLQKVPLRALGQHLKS</sequence>
<accession>A0A059FYJ4</accession>
<dbReference type="Proteomes" id="UP000025061">
    <property type="component" value="Unassembled WGS sequence"/>
</dbReference>
<dbReference type="InterPro" id="IPR017853">
    <property type="entry name" value="GH"/>
</dbReference>
<dbReference type="InterPro" id="IPR016286">
    <property type="entry name" value="FUC_metazoa-typ"/>
</dbReference>
<dbReference type="GO" id="GO:0005764">
    <property type="term" value="C:lysosome"/>
    <property type="evidence" value="ECO:0007669"/>
    <property type="project" value="TreeGrafter"/>
</dbReference>
<keyword evidence="6" id="KW-0326">Glycosidase</keyword>
<gene>
    <name evidence="9" type="ORF">HHI_05300</name>
</gene>
<feature type="site" description="May be important for catalysis" evidence="7">
    <location>
        <position position="307"/>
    </location>
</feature>
<dbReference type="SUPFAM" id="SSF51445">
    <property type="entry name" value="(Trans)glycosidases"/>
    <property type="match status" value="1"/>
</dbReference>
<evidence type="ECO:0000256" key="7">
    <source>
        <dbReference type="PIRSR" id="PIRSR001092-1"/>
    </source>
</evidence>
<dbReference type="GO" id="GO:0004560">
    <property type="term" value="F:alpha-L-fucosidase activity"/>
    <property type="evidence" value="ECO:0007669"/>
    <property type="project" value="InterPro"/>
</dbReference>
<evidence type="ECO:0000256" key="2">
    <source>
        <dbReference type="ARBA" id="ARBA00007951"/>
    </source>
</evidence>
<dbReference type="SMART" id="SM00812">
    <property type="entry name" value="Alpha_L_fucos"/>
    <property type="match status" value="1"/>
</dbReference>
<proteinExistence type="inferred from homology"/>
<comment type="similarity">
    <text evidence="2">Belongs to the glycosyl hydrolase 29 family.</text>
</comment>
<dbReference type="Gene3D" id="3.20.20.80">
    <property type="entry name" value="Glycosidases"/>
    <property type="match status" value="1"/>
</dbReference>
<comment type="caution">
    <text evidence="9">The sequence shown here is derived from an EMBL/GenBank/DDBJ whole genome shotgun (WGS) entry which is preliminary data.</text>
</comment>
<dbReference type="PATRIC" id="fig|1280951.3.peg.1073"/>
<dbReference type="EMBL" id="ARYI01000003">
    <property type="protein sequence ID" value="KCZ95546.1"/>
    <property type="molecule type" value="Genomic_DNA"/>
</dbReference>
<comment type="function">
    <text evidence="1">Alpha-L-fucosidase is responsible for hydrolyzing the alpha-1,6-linked fucose joined to the reducing-end N-acetylglucosamine of the carbohydrate moieties of glycoproteins.</text>
</comment>
<dbReference type="AlphaFoldDB" id="A0A059FYJ4"/>
<keyword evidence="4" id="KW-0732">Signal</keyword>
<dbReference type="EC" id="3.2.1.51" evidence="3"/>
<protein>
    <recommendedName>
        <fullName evidence="3">alpha-L-fucosidase</fullName>
        <ecNumber evidence="3">3.2.1.51</ecNumber>
    </recommendedName>
</protein>
<dbReference type="GO" id="GO:0016139">
    <property type="term" value="P:glycoside catabolic process"/>
    <property type="evidence" value="ECO:0007669"/>
    <property type="project" value="TreeGrafter"/>
</dbReference>
<dbReference type="PANTHER" id="PTHR10030">
    <property type="entry name" value="ALPHA-L-FUCOSIDASE"/>
    <property type="match status" value="1"/>
</dbReference>
<evidence type="ECO:0000256" key="4">
    <source>
        <dbReference type="ARBA" id="ARBA00022729"/>
    </source>
</evidence>
<dbReference type="RefSeq" id="WP_011645413.1">
    <property type="nucleotide sequence ID" value="NZ_ARYI01000003.1"/>
</dbReference>
<evidence type="ECO:0000313" key="10">
    <source>
        <dbReference type="Proteomes" id="UP000025061"/>
    </source>
</evidence>
<dbReference type="InterPro" id="IPR057739">
    <property type="entry name" value="Glyco_hydro_29_N"/>
</dbReference>
<evidence type="ECO:0000256" key="3">
    <source>
        <dbReference type="ARBA" id="ARBA00012662"/>
    </source>
</evidence>
<feature type="domain" description="Glycoside hydrolase family 29 N-terminal" evidence="8">
    <location>
        <begin position="7"/>
        <end position="373"/>
    </location>
</feature>
<reference evidence="9 10" key="1">
    <citation type="submission" date="2013-04" db="EMBL/GenBank/DDBJ databases">
        <title>Hyphomonas hirschiana VP5 Genome Sequencing.</title>
        <authorList>
            <person name="Lai Q."/>
            <person name="Shao Z."/>
        </authorList>
    </citation>
    <scope>NUCLEOTIDE SEQUENCE [LARGE SCALE GENOMIC DNA]</scope>
    <source>
        <strain evidence="9 10">VP5</strain>
    </source>
</reference>
<name>A0A059FYJ4_9PROT</name>
<dbReference type="OrthoDB" id="7176684at2"/>
<dbReference type="PIRSF" id="PIRSF001092">
    <property type="entry name" value="Alpha-L-fucosidase"/>
    <property type="match status" value="1"/>
</dbReference>
<evidence type="ECO:0000256" key="1">
    <source>
        <dbReference type="ARBA" id="ARBA00004071"/>
    </source>
</evidence>
<dbReference type="Pfam" id="PF01120">
    <property type="entry name" value="Alpha_L_fucos"/>
    <property type="match status" value="1"/>
</dbReference>
<evidence type="ECO:0000313" key="9">
    <source>
        <dbReference type="EMBL" id="KCZ95546.1"/>
    </source>
</evidence>
<dbReference type="PRINTS" id="PR00741">
    <property type="entry name" value="GLHYDRLASE29"/>
</dbReference>
<keyword evidence="10" id="KW-1185">Reference proteome</keyword>
<evidence type="ECO:0000256" key="5">
    <source>
        <dbReference type="ARBA" id="ARBA00022801"/>
    </source>
</evidence>
<dbReference type="PANTHER" id="PTHR10030:SF37">
    <property type="entry name" value="ALPHA-L-FUCOSIDASE-RELATED"/>
    <property type="match status" value="1"/>
</dbReference>
<dbReference type="SMR" id="A0A059FYJ4"/>
<dbReference type="InterPro" id="IPR000933">
    <property type="entry name" value="Glyco_hydro_29"/>
</dbReference>